<feature type="compositionally biased region" description="Acidic residues" evidence="1">
    <location>
        <begin position="11"/>
        <end position="29"/>
    </location>
</feature>
<protein>
    <submittedName>
        <fullName evidence="2">Uncharacterized protein</fullName>
    </submittedName>
</protein>
<feature type="region of interest" description="Disordered" evidence="1">
    <location>
        <begin position="1"/>
        <end position="29"/>
    </location>
</feature>
<sequence>MQAWMTVGQEDWVEDEEQDWEESSVEEGELIEEGEEEWWASGRGGGAAAANSVNKSFQKEKQRKARFPGERVRESRLEERKAQERPPLLSPGTLGQTGIDWTEVRFAGGGMTFCIRRSKTDQSGSGASVFLRRYPDSCLAVSGNMLRAIDLERCLHMGTEARSLQHNC</sequence>
<name>A0AAV7S952_PLEWA</name>
<feature type="region of interest" description="Disordered" evidence="1">
    <location>
        <begin position="41"/>
        <end position="94"/>
    </location>
</feature>
<dbReference type="AlphaFoldDB" id="A0AAV7S952"/>
<dbReference type="Proteomes" id="UP001066276">
    <property type="component" value="Chromosome 4_2"/>
</dbReference>
<keyword evidence="3" id="KW-1185">Reference proteome</keyword>
<comment type="caution">
    <text evidence="2">The sequence shown here is derived from an EMBL/GenBank/DDBJ whole genome shotgun (WGS) entry which is preliminary data.</text>
</comment>
<feature type="compositionally biased region" description="Basic and acidic residues" evidence="1">
    <location>
        <begin position="67"/>
        <end position="84"/>
    </location>
</feature>
<gene>
    <name evidence="2" type="ORF">NDU88_000994</name>
</gene>
<evidence type="ECO:0000313" key="2">
    <source>
        <dbReference type="EMBL" id="KAJ1160492.1"/>
    </source>
</evidence>
<proteinExistence type="predicted"/>
<organism evidence="2 3">
    <name type="scientific">Pleurodeles waltl</name>
    <name type="common">Iberian ribbed newt</name>
    <dbReference type="NCBI Taxonomy" id="8319"/>
    <lineage>
        <taxon>Eukaryota</taxon>
        <taxon>Metazoa</taxon>
        <taxon>Chordata</taxon>
        <taxon>Craniata</taxon>
        <taxon>Vertebrata</taxon>
        <taxon>Euteleostomi</taxon>
        <taxon>Amphibia</taxon>
        <taxon>Batrachia</taxon>
        <taxon>Caudata</taxon>
        <taxon>Salamandroidea</taxon>
        <taxon>Salamandridae</taxon>
        <taxon>Pleurodelinae</taxon>
        <taxon>Pleurodeles</taxon>
    </lineage>
</organism>
<accession>A0AAV7S952</accession>
<evidence type="ECO:0000313" key="3">
    <source>
        <dbReference type="Proteomes" id="UP001066276"/>
    </source>
</evidence>
<dbReference type="EMBL" id="JANPWB010000008">
    <property type="protein sequence ID" value="KAJ1160492.1"/>
    <property type="molecule type" value="Genomic_DNA"/>
</dbReference>
<reference evidence="2" key="1">
    <citation type="journal article" date="2022" name="bioRxiv">
        <title>Sequencing and chromosome-scale assembly of the giantPleurodeles waltlgenome.</title>
        <authorList>
            <person name="Brown T."/>
            <person name="Elewa A."/>
            <person name="Iarovenko S."/>
            <person name="Subramanian E."/>
            <person name="Araus A.J."/>
            <person name="Petzold A."/>
            <person name="Susuki M."/>
            <person name="Suzuki K.-i.T."/>
            <person name="Hayashi T."/>
            <person name="Toyoda A."/>
            <person name="Oliveira C."/>
            <person name="Osipova E."/>
            <person name="Leigh N.D."/>
            <person name="Simon A."/>
            <person name="Yun M.H."/>
        </authorList>
    </citation>
    <scope>NUCLEOTIDE SEQUENCE</scope>
    <source>
        <strain evidence="2">20211129_DDA</strain>
        <tissue evidence="2">Liver</tissue>
    </source>
</reference>
<evidence type="ECO:0000256" key="1">
    <source>
        <dbReference type="SAM" id="MobiDB-lite"/>
    </source>
</evidence>